<reference evidence="1" key="1">
    <citation type="submission" date="2018-05" db="EMBL/GenBank/DDBJ databases">
        <authorList>
            <person name="Lanie J.A."/>
            <person name="Ng W.-L."/>
            <person name="Kazmierczak K.M."/>
            <person name="Andrzejewski T.M."/>
            <person name="Davidsen T.M."/>
            <person name="Wayne K.J."/>
            <person name="Tettelin H."/>
            <person name="Glass J.I."/>
            <person name="Rusch D."/>
            <person name="Podicherti R."/>
            <person name="Tsui H.-C.T."/>
            <person name="Winkler M.E."/>
        </authorList>
    </citation>
    <scope>NUCLEOTIDE SEQUENCE</scope>
</reference>
<dbReference type="SUPFAM" id="SSF54637">
    <property type="entry name" value="Thioesterase/thiol ester dehydrase-isomerase"/>
    <property type="match status" value="1"/>
</dbReference>
<dbReference type="Pfam" id="PF13279">
    <property type="entry name" value="4HBT_2"/>
    <property type="match status" value="1"/>
</dbReference>
<accession>A0A382K7N4</accession>
<dbReference type="Gene3D" id="3.10.129.10">
    <property type="entry name" value="Hotdog Thioesterase"/>
    <property type="match status" value="1"/>
</dbReference>
<protein>
    <recommendedName>
        <fullName evidence="2">Thioesterase domain-containing protein</fullName>
    </recommendedName>
</protein>
<organism evidence="1">
    <name type="scientific">marine metagenome</name>
    <dbReference type="NCBI Taxonomy" id="408172"/>
    <lineage>
        <taxon>unclassified sequences</taxon>
        <taxon>metagenomes</taxon>
        <taxon>ecological metagenomes</taxon>
    </lineage>
</organism>
<dbReference type="AlphaFoldDB" id="A0A382K7N4"/>
<sequence>MSVKPLTIWKTVIPENWIDYNSHMTEGYYGVAFANASDEFLIHIGFDSNYRTSNGTFYTVEAQIRFLEELKEGSAIHTETILVGCDPKKIQLHHALYDSDNLTLAATQEAILLHVTIIDDIPSVSEIQEPLKQNLIEINDLHSKIERPHYLGNGIRQIK</sequence>
<dbReference type="CDD" id="cd00586">
    <property type="entry name" value="4HBT"/>
    <property type="match status" value="1"/>
</dbReference>
<proteinExistence type="predicted"/>
<evidence type="ECO:0008006" key="2">
    <source>
        <dbReference type="Google" id="ProtNLM"/>
    </source>
</evidence>
<dbReference type="EMBL" id="UINC01078858">
    <property type="protein sequence ID" value="SVC20338.1"/>
    <property type="molecule type" value="Genomic_DNA"/>
</dbReference>
<gene>
    <name evidence="1" type="ORF">METZ01_LOCUS273192</name>
</gene>
<dbReference type="InterPro" id="IPR029069">
    <property type="entry name" value="HotDog_dom_sf"/>
</dbReference>
<evidence type="ECO:0000313" key="1">
    <source>
        <dbReference type="EMBL" id="SVC20338.1"/>
    </source>
</evidence>
<name>A0A382K7N4_9ZZZZ</name>